<evidence type="ECO:0000259" key="1">
    <source>
        <dbReference type="Pfam" id="PF02663"/>
    </source>
</evidence>
<dbReference type="PANTHER" id="PTHR39418">
    <property type="entry name" value="DEHYDROGENASE-RELATED"/>
    <property type="match status" value="1"/>
</dbReference>
<sequence>MDEVIRKITDPELLFEIEKVVPFHGYLSTGAFIGIQMLRIAKRVLDVRDGERIYVTCETYNCLPDPFQILAGATIGNKRLKIKDCGKMAVVVNKRAPEGASRVQGVRIVLDPEKTARYPRLHAWYMNTEKVPHEEAVSDLIDAGESVYSWKWVEVQVPQKRKKHIVLCERCGESFVQQEDEVLCCACRAES</sequence>
<name>A0A832RXL6_9EURY</name>
<accession>A0A832RXL6</accession>
<dbReference type="RefSeq" id="WP_042685162.1">
    <property type="nucleotide sequence ID" value="NZ_DUIH01000013.1"/>
</dbReference>
<dbReference type="SUPFAM" id="SSF143555">
    <property type="entry name" value="FwdE-like"/>
    <property type="match status" value="1"/>
</dbReference>
<comment type="caution">
    <text evidence="2">The sequence shown here is derived from an EMBL/GenBank/DDBJ whole genome shotgun (WGS) entry which is preliminary data.</text>
</comment>
<dbReference type="InterPro" id="IPR053194">
    <property type="entry name" value="tRNA_methyltr_O"/>
</dbReference>
<feature type="domain" description="Formylmethanofuran dehydrogenase subunit E" evidence="1">
    <location>
        <begin position="23"/>
        <end position="154"/>
    </location>
</feature>
<organism evidence="2 3">
    <name type="scientific">Methermicoccus shengliensis</name>
    <dbReference type="NCBI Taxonomy" id="660064"/>
    <lineage>
        <taxon>Archaea</taxon>
        <taxon>Methanobacteriati</taxon>
        <taxon>Methanobacteriota</taxon>
        <taxon>Stenosarchaea group</taxon>
        <taxon>Methanomicrobia</taxon>
        <taxon>Methanosarcinales</taxon>
        <taxon>Methermicoccaceae</taxon>
        <taxon>Methermicoccus</taxon>
    </lineage>
</organism>
<evidence type="ECO:0000313" key="3">
    <source>
        <dbReference type="Proteomes" id="UP000600363"/>
    </source>
</evidence>
<protein>
    <submittedName>
        <fullName evidence="2">Formylmethanofuran dehydrogenase</fullName>
    </submittedName>
</protein>
<dbReference type="Gene3D" id="3.30.1330.130">
    <property type="match status" value="1"/>
</dbReference>
<dbReference type="InterPro" id="IPR003814">
    <property type="entry name" value="FmdEsu_dom"/>
</dbReference>
<proteinExistence type="predicted"/>
<reference evidence="2" key="1">
    <citation type="journal article" date="2020" name="bioRxiv">
        <title>A rank-normalized archaeal taxonomy based on genome phylogeny resolves widespread incomplete and uneven classifications.</title>
        <authorList>
            <person name="Rinke C."/>
            <person name="Chuvochina M."/>
            <person name="Mussig A.J."/>
            <person name="Chaumeil P.-A."/>
            <person name="Waite D.W."/>
            <person name="Whitman W.B."/>
            <person name="Parks D.H."/>
            <person name="Hugenholtz P."/>
        </authorList>
    </citation>
    <scope>NUCLEOTIDE SEQUENCE</scope>
    <source>
        <strain evidence="2">UBA12518</strain>
    </source>
</reference>
<dbReference type="EMBL" id="DUIH01000013">
    <property type="protein sequence ID" value="HIH69822.1"/>
    <property type="molecule type" value="Genomic_DNA"/>
</dbReference>
<dbReference type="PANTHER" id="PTHR39418:SF1">
    <property type="entry name" value="DEHYDROGENASE"/>
    <property type="match status" value="1"/>
</dbReference>
<dbReference type="AlphaFoldDB" id="A0A832RXL6"/>
<evidence type="ECO:0000313" key="2">
    <source>
        <dbReference type="EMBL" id="HIH69822.1"/>
    </source>
</evidence>
<gene>
    <name evidence="2" type="ORF">HA299_04285</name>
</gene>
<dbReference type="Pfam" id="PF02663">
    <property type="entry name" value="FmdE"/>
    <property type="match status" value="1"/>
</dbReference>
<dbReference type="Proteomes" id="UP000600363">
    <property type="component" value="Unassembled WGS sequence"/>
</dbReference>